<evidence type="ECO:0000313" key="2">
    <source>
        <dbReference type="EMBL" id="KAK0740595.1"/>
    </source>
</evidence>
<organism evidence="2 3">
    <name type="scientific">Schizothecium vesticola</name>
    <dbReference type="NCBI Taxonomy" id="314040"/>
    <lineage>
        <taxon>Eukaryota</taxon>
        <taxon>Fungi</taxon>
        <taxon>Dikarya</taxon>
        <taxon>Ascomycota</taxon>
        <taxon>Pezizomycotina</taxon>
        <taxon>Sordariomycetes</taxon>
        <taxon>Sordariomycetidae</taxon>
        <taxon>Sordariales</taxon>
        <taxon>Schizotheciaceae</taxon>
        <taxon>Schizothecium</taxon>
    </lineage>
</organism>
<name>A0AA40JZ77_9PEZI</name>
<dbReference type="AlphaFoldDB" id="A0AA40JZ77"/>
<proteinExistence type="predicted"/>
<accession>A0AA40JZ77</accession>
<feature type="region of interest" description="Disordered" evidence="1">
    <location>
        <begin position="1"/>
        <end position="24"/>
    </location>
</feature>
<feature type="compositionally biased region" description="Basic residues" evidence="1">
    <location>
        <begin position="1"/>
        <end position="11"/>
    </location>
</feature>
<dbReference type="Proteomes" id="UP001172155">
    <property type="component" value="Unassembled WGS sequence"/>
</dbReference>
<evidence type="ECO:0000256" key="1">
    <source>
        <dbReference type="SAM" id="MobiDB-lite"/>
    </source>
</evidence>
<keyword evidence="3" id="KW-1185">Reference proteome</keyword>
<comment type="caution">
    <text evidence="2">The sequence shown here is derived from an EMBL/GenBank/DDBJ whole genome shotgun (WGS) entry which is preliminary data.</text>
</comment>
<gene>
    <name evidence="2" type="ORF">B0T18DRAFT_212834</name>
</gene>
<evidence type="ECO:0000313" key="3">
    <source>
        <dbReference type="Proteomes" id="UP001172155"/>
    </source>
</evidence>
<reference evidence="2" key="1">
    <citation type="submission" date="2023-06" db="EMBL/GenBank/DDBJ databases">
        <title>Genome-scale phylogeny and comparative genomics of the fungal order Sordariales.</title>
        <authorList>
            <consortium name="Lawrence Berkeley National Laboratory"/>
            <person name="Hensen N."/>
            <person name="Bonometti L."/>
            <person name="Westerberg I."/>
            <person name="Brannstrom I.O."/>
            <person name="Guillou S."/>
            <person name="Cros-Aarteil S."/>
            <person name="Calhoun S."/>
            <person name="Haridas S."/>
            <person name="Kuo A."/>
            <person name="Mondo S."/>
            <person name="Pangilinan J."/>
            <person name="Riley R."/>
            <person name="LaButti K."/>
            <person name="Andreopoulos B."/>
            <person name="Lipzen A."/>
            <person name="Chen C."/>
            <person name="Yanf M."/>
            <person name="Daum C."/>
            <person name="Ng V."/>
            <person name="Clum A."/>
            <person name="Steindorff A."/>
            <person name="Ohm R."/>
            <person name="Martin F."/>
            <person name="Silar P."/>
            <person name="Natvig D."/>
            <person name="Lalanne C."/>
            <person name="Gautier V."/>
            <person name="Ament-velasquez S.L."/>
            <person name="Kruys A."/>
            <person name="Hutchinson M.I."/>
            <person name="Powell A.J."/>
            <person name="Barry K."/>
            <person name="Miller A.N."/>
            <person name="Grigoriev I.V."/>
            <person name="Debuchy R."/>
            <person name="Gladieux P."/>
            <person name="Thoren M.H."/>
            <person name="Johannesson H."/>
        </authorList>
    </citation>
    <scope>NUCLEOTIDE SEQUENCE</scope>
    <source>
        <strain evidence="2">SMH3187-1</strain>
    </source>
</reference>
<dbReference type="EMBL" id="JAUKUD010000006">
    <property type="protein sequence ID" value="KAK0740595.1"/>
    <property type="molecule type" value="Genomic_DNA"/>
</dbReference>
<sequence>MPQAFTRKRPGLLRPSRQANDLDASSTDCHFRRLCPPRKSGDQSCSRRCQLTPSPPCGWNPHVHLGPSFPADSSAETLPSSVLLCLKEAWGGQRCAPVMVLDRTCGRPRLFSLREHAMHVGVCTRALDKHVLCISEGRRSGLSCYRFGLGIRCPYFLFKHGKALQICSHPSEFLGILSSALRRIAGCRIPIHMERDRWMTALLTTKL</sequence>
<protein>
    <submittedName>
        <fullName evidence="2">Uncharacterized protein</fullName>
    </submittedName>
</protein>